<keyword evidence="1" id="KW-0472">Membrane</keyword>
<protein>
    <submittedName>
        <fullName evidence="2">Uncharacterized protein</fullName>
    </submittedName>
</protein>
<proteinExistence type="predicted"/>
<gene>
    <name evidence="2" type="ORF">CEN46_08975</name>
</gene>
<dbReference type="Proteomes" id="UP000235081">
    <property type="component" value="Unassembled WGS sequence"/>
</dbReference>
<keyword evidence="1" id="KW-0812">Transmembrane</keyword>
<feature type="transmembrane region" description="Helical" evidence="1">
    <location>
        <begin position="59"/>
        <end position="84"/>
    </location>
</feature>
<dbReference type="AlphaFoldDB" id="A0A2N6LIE2"/>
<organism evidence="2 3">
    <name type="scientific">Fischerella thermalis CCMEE 5318</name>
    <dbReference type="NCBI Taxonomy" id="2019666"/>
    <lineage>
        <taxon>Bacteria</taxon>
        <taxon>Bacillati</taxon>
        <taxon>Cyanobacteriota</taxon>
        <taxon>Cyanophyceae</taxon>
        <taxon>Nostocales</taxon>
        <taxon>Hapalosiphonaceae</taxon>
        <taxon>Fischerella</taxon>
    </lineage>
</organism>
<evidence type="ECO:0000313" key="2">
    <source>
        <dbReference type="EMBL" id="PMB24007.1"/>
    </source>
</evidence>
<evidence type="ECO:0000256" key="1">
    <source>
        <dbReference type="SAM" id="Phobius"/>
    </source>
</evidence>
<comment type="caution">
    <text evidence="2">The sequence shown here is derived from an EMBL/GenBank/DDBJ whole genome shotgun (WGS) entry which is preliminary data.</text>
</comment>
<reference evidence="2 3" key="1">
    <citation type="submission" date="2017-07" db="EMBL/GenBank/DDBJ databases">
        <title>Genomes of Fischerella (Mastigocladus) sp. strains.</title>
        <authorList>
            <person name="Miller S.R."/>
        </authorList>
    </citation>
    <scope>NUCLEOTIDE SEQUENCE [LARGE SCALE GENOMIC DNA]</scope>
    <source>
        <strain evidence="2 3">CCMEE 5318</strain>
    </source>
</reference>
<evidence type="ECO:0000313" key="3">
    <source>
        <dbReference type="Proteomes" id="UP000235081"/>
    </source>
</evidence>
<dbReference type="EMBL" id="NMQE01000245">
    <property type="protein sequence ID" value="PMB24007.1"/>
    <property type="molecule type" value="Genomic_DNA"/>
</dbReference>
<keyword evidence="1" id="KW-1133">Transmembrane helix</keyword>
<sequence length="104" mass="12153">MLFKPVLSICISAMFRLKLSALLELTAVYLNSNIVNFCKLYNYLILICNLVKVKKIYKFFLFIYILLINFLLLIELIALIKLFLTGSTNQRSLNKYVNPKKKII</sequence>
<name>A0A2N6LIE2_9CYAN</name>
<accession>A0A2N6LIE2</accession>